<evidence type="ECO:0000256" key="6">
    <source>
        <dbReference type="SAM" id="Phobius"/>
    </source>
</evidence>
<evidence type="ECO:0000259" key="7">
    <source>
        <dbReference type="Pfam" id="PF00892"/>
    </source>
</evidence>
<sequence>MASLAAGASFATQLFPRVGATGTTLLRVGFASLLLLIFWRPWRVRWERRELGGVLLFGLALGGMNLCFYLSLRTVPLGVAIAIELLGPLAVAVTHSHRSRDFIWIAVAAAGIALLLPMGDFARSLDPRGLGFALAAGALWAAYIVLGKRVARRNPGPALALGLSVGTLLALPFGVMTAGSHLLTPAMLGAGLALALLSSALPYSLEMFALRRLPTQTFGVLLSLEPVLGAMSGWLFLHQRLGAIQWLAILCVVAASVGVAASGMPGEEPPPVGPEPP</sequence>
<protein>
    <submittedName>
        <fullName evidence="8">EamA family transporter</fullName>
    </submittedName>
</protein>
<evidence type="ECO:0000256" key="5">
    <source>
        <dbReference type="ARBA" id="ARBA00023136"/>
    </source>
</evidence>
<dbReference type="Proteomes" id="UP000464787">
    <property type="component" value="Chromosome"/>
</dbReference>
<feature type="transmembrane region" description="Helical" evidence="6">
    <location>
        <begin position="243"/>
        <end position="261"/>
    </location>
</feature>
<dbReference type="SUPFAM" id="SSF103481">
    <property type="entry name" value="Multidrug resistance efflux transporter EmrE"/>
    <property type="match status" value="2"/>
</dbReference>
<dbReference type="PANTHER" id="PTHR42920">
    <property type="entry name" value="OS03G0707200 PROTEIN-RELATED"/>
    <property type="match status" value="1"/>
</dbReference>
<evidence type="ECO:0000313" key="9">
    <source>
        <dbReference type="Proteomes" id="UP000464787"/>
    </source>
</evidence>
<evidence type="ECO:0000313" key="8">
    <source>
        <dbReference type="EMBL" id="QHJ01389.1"/>
    </source>
</evidence>
<comment type="subcellular location">
    <subcellularLocation>
        <location evidence="1">Cell membrane</location>
        <topology evidence="1">Multi-pass membrane protein</topology>
    </subcellularLocation>
</comment>
<gene>
    <name evidence="8" type="ORF">GT347_02860</name>
</gene>
<feature type="transmembrane region" description="Helical" evidence="6">
    <location>
        <begin position="182"/>
        <end position="205"/>
    </location>
</feature>
<accession>A0A857JF17</accession>
<dbReference type="InterPro" id="IPR051258">
    <property type="entry name" value="Diverse_Substrate_Transporter"/>
</dbReference>
<keyword evidence="5 6" id="KW-0472">Membrane</keyword>
<evidence type="ECO:0000256" key="2">
    <source>
        <dbReference type="ARBA" id="ARBA00022475"/>
    </source>
</evidence>
<keyword evidence="2" id="KW-1003">Cell membrane</keyword>
<dbReference type="EMBL" id="CP047650">
    <property type="protein sequence ID" value="QHJ01389.1"/>
    <property type="molecule type" value="Genomic_DNA"/>
</dbReference>
<organism evidence="8 9">
    <name type="scientific">Xylophilus rhododendri</name>
    <dbReference type="NCBI Taxonomy" id="2697032"/>
    <lineage>
        <taxon>Bacteria</taxon>
        <taxon>Pseudomonadati</taxon>
        <taxon>Pseudomonadota</taxon>
        <taxon>Betaproteobacteria</taxon>
        <taxon>Burkholderiales</taxon>
        <taxon>Xylophilus</taxon>
    </lineage>
</organism>
<feature type="domain" description="EamA" evidence="7">
    <location>
        <begin position="129"/>
        <end position="259"/>
    </location>
</feature>
<dbReference type="Pfam" id="PF00892">
    <property type="entry name" value="EamA"/>
    <property type="match status" value="1"/>
</dbReference>
<proteinExistence type="predicted"/>
<dbReference type="GO" id="GO:0005886">
    <property type="term" value="C:plasma membrane"/>
    <property type="evidence" value="ECO:0007669"/>
    <property type="project" value="UniProtKB-SubCell"/>
</dbReference>
<keyword evidence="4 6" id="KW-1133">Transmembrane helix</keyword>
<dbReference type="KEGG" id="xyk:GT347_02860"/>
<dbReference type="InterPro" id="IPR000620">
    <property type="entry name" value="EamA_dom"/>
</dbReference>
<feature type="transmembrane region" description="Helical" evidence="6">
    <location>
        <begin position="158"/>
        <end position="176"/>
    </location>
</feature>
<dbReference type="PANTHER" id="PTHR42920:SF5">
    <property type="entry name" value="EAMA DOMAIN-CONTAINING PROTEIN"/>
    <property type="match status" value="1"/>
</dbReference>
<feature type="transmembrane region" description="Helical" evidence="6">
    <location>
        <begin position="102"/>
        <end position="122"/>
    </location>
</feature>
<evidence type="ECO:0000256" key="3">
    <source>
        <dbReference type="ARBA" id="ARBA00022692"/>
    </source>
</evidence>
<reference evidence="8 9" key="1">
    <citation type="submission" date="2020-01" db="EMBL/GenBank/DDBJ databases">
        <title>Genome sequencing of strain KACC 21265.</title>
        <authorList>
            <person name="Heo J."/>
            <person name="Kim S.-J."/>
            <person name="Kim J.-S."/>
            <person name="Hong S.-B."/>
            <person name="Kwon S.-W."/>
        </authorList>
    </citation>
    <scope>NUCLEOTIDE SEQUENCE [LARGE SCALE GENOMIC DNA]</scope>
    <source>
        <strain evidence="8 9">KACC 21265</strain>
    </source>
</reference>
<feature type="transmembrane region" description="Helical" evidence="6">
    <location>
        <begin position="51"/>
        <end position="71"/>
    </location>
</feature>
<name>A0A857JF17_9BURK</name>
<dbReference type="AlphaFoldDB" id="A0A857JF17"/>
<keyword evidence="9" id="KW-1185">Reference proteome</keyword>
<feature type="transmembrane region" description="Helical" evidence="6">
    <location>
        <begin position="217"/>
        <end position="237"/>
    </location>
</feature>
<feature type="transmembrane region" description="Helical" evidence="6">
    <location>
        <begin position="128"/>
        <end position="146"/>
    </location>
</feature>
<evidence type="ECO:0000256" key="4">
    <source>
        <dbReference type="ARBA" id="ARBA00022989"/>
    </source>
</evidence>
<keyword evidence="3 6" id="KW-0812">Transmembrane</keyword>
<evidence type="ECO:0000256" key="1">
    <source>
        <dbReference type="ARBA" id="ARBA00004651"/>
    </source>
</evidence>
<dbReference type="InterPro" id="IPR037185">
    <property type="entry name" value="EmrE-like"/>
</dbReference>
<dbReference type="Gene3D" id="1.10.3730.20">
    <property type="match status" value="1"/>
</dbReference>
<feature type="transmembrane region" description="Helical" evidence="6">
    <location>
        <begin position="77"/>
        <end position="95"/>
    </location>
</feature>
<feature type="transmembrane region" description="Helical" evidence="6">
    <location>
        <begin position="20"/>
        <end position="39"/>
    </location>
</feature>